<gene>
    <name evidence="4" type="ORF">BDV29DRAFT_155265</name>
</gene>
<feature type="compositionally biased region" description="Polar residues" evidence="2">
    <location>
        <begin position="38"/>
        <end position="49"/>
    </location>
</feature>
<sequence length="189" mass="21134">MSCTFAEAWDLLLSDSESGAQHCPPESAMLNLHSSLTPNELPQVTSTPEDTAHQRDSFPDSTTSATLHCLTNLHGQLQLLQRASSLLDHGMEVQRVAQLSDNIDQLMKTISHPRRSEPAVQRQDPQPEYRCWDPCCGGRVFSNRSNLIRHQREQSGEKAQFRCSFCSARFSRGSARNAHEAKGACRSDR</sequence>
<dbReference type="InterPro" id="IPR013087">
    <property type="entry name" value="Znf_C2H2_type"/>
</dbReference>
<name>A0A5N5X5E7_9EURO</name>
<evidence type="ECO:0000313" key="4">
    <source>
        <dbReference type="EMBL" id="KAB8075886.1"/>
    </source>
</evidence>
<dbReference type="SUPFAM" id="SSF57667">
    <property type="entry name" value="beta-beta-alpha zinc fingers"/>
    <property type="match status" value="1"/>
</dbReference>
<dbReference type="Gene3D" id="3.30.160.60">
    <property type="entry name" value="Classic Zinc Finger"/>
    <property type="match status" value="1"/>
</dbReference>
<dbReference type="AlphaFoldDB" id="A0A5N5X5E7"/>
<dbReference type="GO" id="GO:0008270">
    <property type="term" value="F:zinc ion binding"/>
    <property type="evidence" value="ECO:0007669"/>
    <property type="project" value="UniProtKB-KW"/>
</dbReference>
<protein>
    <recommendedName>
        <fullName evidence="3">C2H2-type domain-containing protein</fullName>
    </recommendedName>
</protein>
<proteinExistence type="predicted"/>
<evidence type="ECO:0000259" key="3">
    <source>
        <dbReference type="PROSITE" id="PS50157"/>
    </source>
</evidence>
<keyword evidence="1" id="KW-0862">Zinc</keyword>
<reference evidence="4 5" key="1">
    <citation type="submission" date="2019-04" db="EMBL/GenBank/DDBJ databases">
        <title>Friends and foes A comparative genomics study of 23 Aspergillus species from section Flavi.</title>
        <authorList>
            <consortium name="DOE Joint Genome Institute"/>
            <person name="Kjaerbolling I."/>
            <person name="Vesth T."/>
            <person name="Frisvad J.C."/>
            <person name="Nybo J.L."/>
            <person name="Theobald S."/>
            <person name="Kildgaard S."/>
            <person name="Isbrandt T."/>
            <person name="Kuo A."/>
            <person name="Sato A."/>
            <person name="Lyhne E.K."/>
            <person name="Kogle M.E."/>
            <person name="Wiebenga A."/>
            <person name="Kun R.S."/>
            <person name="Lubbers R.J."/>
            <person name="Makela M.R."/>
            <person name="Barry K."/>
            <person name="Chovatia M."/>
            <person name="Clum A."/>
            <person name="Daum C."/>
            <person name="Haridas S."/>
            <person name="He G."/>
            <person name="LaButti K."/>
            <person name="Lipzen A."/>
            <person name="Mondo S."/>
            <person name="Riley R."/>
            <person name="Salamov A."/>
            <person name="Simmons B.A."/>
            <person name="Magnuson J.K."/>
            <person name="Henrissat B."/>
            <person name="Mortensen U.H."/>
            <person name="Larsen T.O."/>
            <person name="Devries R.P."/>
            <person name="Grigoriev I.V."/>
            <person name="Machida M."/>
            <person name="Baker S.E."/>
            <person name="Andersen M.R."/>
        </authorList>
    </citation>
    <scope>NUCLEOTIDE SEQUENCE [LARGE SCALE GENOMIC DNA]</scope>
    <source>
        <strain evidence="4 5">CBS 151.66</strain>
    </source>
</reference>
<evidence type="ECO:0000256" key="1">
    <source>
        <dbReference type="PROSITE-ProRule" id="PRU00042"/>
    </source>
</evidence>
<evidence type="ECO:0000313" key="5">
    <source>
        <dbReference type="Proteomes" id="UP000326565"/>
    </source>
</evidence>
<feature type="region of interest" description="Disordered" evidence="2">
    <location>
        <begin position="38"/>
        <end position="61"/>
    </location>
</feature>
<organism evidence="4 5">
    <name type="scientific">Aspergillus leporis</name>
    <dbReference type="NCBI Taxonomy" id="41062"/>
    <lineage>
        <taxon>Eukaryota</taxon>
        <taxon>Fungi</taxon>
        <taxon>Dikarya</taxon>
        <taxon>Ascomycota</taxon>
        <taxon>Pezizomycotina</taxon>
        <taxon>Eurotiomycetes</taxon>
        <taxon>Eurotiomycetidae</taxon>
        <taxon>Eurotiales</taxon>
        <taxon>Aspergillaceae</taxon>
        <taxon>Aspergillus</taxon>
        <taxon>Aspergillus subgen. Circumdati</taxon>
    </lineage>
</organism>
<keyword evidence="1" id="KW-0479">Metal-binding</keyword>
<dbReference type="EMBL" id="ML732188">
    <property type="protein sequence ID" value="KAB8075886.1"/>
    <property type="molecule type" value="Genomic_DNA"/>
</dbReference>
<feature type="domain" description="C2H2-type" evidence="3">
    <location>
        <begin position="129"/>
        <end position="159"/>
    </location>
</feature>
<keyword evidence="1" id="KW-0863">Zinc-finger</keyword>
<dbReference type="OrthoDB" id="6077919at2759"/>
<dbReference type="InterPro" id="IPR036236">
    <property type="entry name" value="Znf_C2H2_sf"/>
</dbReference>
<dbReference type="Proteomes" id="UP000326565">
    <property type="component" value="Unassembled WGS sequence"/>
</dbReference>
<accession>A0A5N5X5E7</accession>
<evidence type="ECO:0000256" key="2">
    <source>
        <dbReference type="SAM" id="MobiDB-lite"/>
    </source>
</evidence>
<keyword evidence="5" id="KW-1185">Reference proteome</keyword>
<dbReference type="PROSITE" id="PS50157">
    <property type="entry name" value="ZINC_FINGER_C2H2_2"/>
    <property type="match status" value="1"/>
</dbReference>